<dbReference type="Gene3D" id="2.60.200.40">
    <property type="match status" value="1"/>
</dbReference>
<dbReference type="PANTHER" id="PTHR30492:SF0">
    <property type="entry name" value="METHYLGLYOXAL SYNTHASE"/>
    <property type="match status" value="1"/>
</dbReference>
<dbReference type="EMBL" id="LN681225">
    <property type="protein sequence ID" value="CEK11067.1"/>
    <property type="molecule type" value="Genomic_DNA"/>
</dbReference>
<dbReference type="InterPro" id="IPR016064">
    <property type="entry name" value="NAD/diacylglycerol_kinase_sf"/>
</dbReference>
<evidence type="ECO:0000313" key="3">
    <source>
        <dbReference type="Proteomes" id="UP000032803"/>
    </source>
</evidence>
<dbReference type="KEGG" id="lha:LHA_2041"/>
<dbReference type="GO" id="GO:0008929">
    <property type="term" value="F:methylglyoxal synthase activity"/>
    <property type="evidence" value="ECO:0007669"/>
    <property type="project" value="InterPro"/>
</dbReference>
<name>A0A0A8UVE1_LEGHA</name>
<dbReference type="Proteomes" id="UP000032803">
    <property type="component" value="Chromosome I"/>
</dbReference>
<gene>
    <name evidence="2" type="ORF">LHA_2041</name>
</gene>
<dbReference type="GO" id="GO:0005829">
    <property type="term" value="C:cytosol"/>
    <property type="evidence" value="ECO:0007669"/>
    <property type="project" value="TreeGrafter"/>
</dbReference>
<dbReference type="PROSITE" id="PS50146">
    <property type="entry name" value="DAGK"/>
    <property type="match status" value="1"/>
</dbReference>
<evidence type="ECO:0000259" key="1">
    <source>
        <dbReference type="PROSITE" id="PS50146"/>
    </source>
</evidence>
<dbReference type="InterPro" id="IPR001206">
    <property type="entry name" value="Diacylglycerol_kinase_cat_dom"/>
</dbReference>
<dbReference type="HOGENOM" id="CLU_045532_5_1_6"/>
<dbReference type="AlphaFoldDB" id="A0A0A8UVE1"/>
<reference evidence="3" key="1">
    <citation type="submission" date="2014-09" db="EMBL/GenBank/DDBJ databases">
        <authorList>
            <person name="Gomez-Valero L."/>
        </authorList>
    </citation>
    <scope>NUCLEOTIDE SEQUENCE [LARGE SCALE GENOMIC DNA]</scope>
    <source>
        <strain evidence="3">ATCC35250</strain>
    </source>
</reference>
<evidence type="ECO:0000313" key="2">
    <source>
        <dbReference type="EMBL" id="CEK11067.1"/>
    </source>
</evidence>
<organism evidence="2 3">
    <name type="scientific">Legionella hackeliae</name>
    <dbReference type="NCBI Taxonomy" id="449"/>
    <lineage>
        <taxon>Bacteria</taxon>
        <taxon>Pseudomonadati</taxon>
        <taxon>Pseudomonadota</taxon>
        <taxon>Gammaproteobacteria</taxon>
        <taxon>Legionellales</taxon>
        <taxon>Legionellaceae</taxon>
        <taxon>Legionella</taxon>
    </lineage>
</organism>
<keyword evidence="3" id="KW-1185">Reference proteome</keyword>
<accession>A0A0A8UVE1</accession>
<dbReference type="RefSeq" id="WP_045106325.1">
    <property type="nucleotide sequence ID" value="NZ_LN681225.1"/>
</dbReference>
<sequence length="284" mass="32570">MAKFAVVLNKNAKNAAQIDAYLDAFDKEKIDYQCYQVESKDLENQIKQCLTEFPIILVGGGDGTIRTAAQWCANTNIILGVLPLGTMNHFAKELGLPLTIKEIITSIKNKDTMRIDLAEVNGKIFVNNSSIGFYPKLAKKRDYYSKYYPKFLSYIPSFLQTLRYHETFSITTKSNELNFSVHTSFFMISNNLYSYQFPATIGRDSFNQKNLGIYFLKRGKLSLMKVINHIFRRANHFEIKSSKTPIKIEIENRDHINISLDGDTISMETPLIYRCLPDSLQILK</sequence>
<dbReference type="Pfam" id="PF00781">
    <property type="entry name" value="DAGK_cat"/>
    <property type="match status" value="1"/>
</dbReference>
<dbReference type="STRING" id="449.LHA_2041"/>
<dbReference type="Gene3D" id="3.40.50.10330">
    <property type="entry name" value="Probable inorganic polyphosphate/atp-NAD kinase, domain 1"/>
    <property type="match status" value="1"/>
</dbReference>
<dbReference type="InterPro" id="IPR017438">
    <property type="entry name" value="ATP-NAD_kinase_N"/>
</dbReference>
<dbReference type="PATRIC" id="fig|449.7.peg.2105"/>
<feature type="domain" description="DAGKc" evidence="1">
    <location>
        <begin position="1"/>
        <end position="124"/>
    </location>
</feature>
<dbReference type="OrthoDB" id="142078at2"/>
<dbReference type="PANTHER" id="PTHR30492">
    <property type="entry name" value="METHYLGLYOXAL SYNTHASE"/>
    <property type="match status" value="1"/>
</dbReference>
<dbReference type="GO" id="GO:0019242">
    <property type="term" value="P:methylglyoxal biosynthetic process"/>
    <property type="evidence" value="ECO:0007669"/>
    <property type="project" value="InterPro"/>
</dbReference>
<dbReference type="SUPFAM" id="SSF111331">
    <property type="entry name" value="NAD kinase/diacylglycerol kinase-like"/>
    <property type="match status" value="1"/>
</dbReference>
<protein>
    <recommendedName>
        <fullName evidence="1">DAGKc domain-containing protein</fullName>
    </recommendedName>
</protein>
<dbReference type="GO" id="GO:0016301">
    <property type="term" value="F:kinase activity"/>
    <property type="evidence" value="ECO:0007669"/>
    <property type="project" value="InterPro"/>
</dbReference>
<dbReference type="InterPro" id="IPR004363">
    <property type="entry name" value="Methylgl_synth"/>
</dbReference>
<proteinExistence type="predicted"/>